<dbReference type="PROSITE" id="PS50157">
    <property type="entry name" value="ZINC_FINGER_C2H2_2"/>
    <property type="match status" value="1"/>
</dbReference>
<organism evidence="4 5">
    <name type="scientific">Hypholoma sublateritium (strain FD-334 SS-4)</name>
    <dbReference type="NCBI Taxonomy" id="945553"/>
    <lineage>
        <taxon>Eukaryota</taxon>
        <taxon>Fungi</taxon>
        <taxon>Dikarya</taxon>
        <taxon>Basidiomycota</taxon>
        <taxon>Agaricomycotina</taxon>
        <taxon>Agaricomycetes</taxon>
        <taxon>Agaricomycetidae</taxon>
        <taxon>Agaricales</taxon>
        <taxon>Agaricineae</taxon>
        <taxon>Strophariaceae</taxon>
        <taxon>Hypholoma</taxon>
    </lineage>
</organism>
<feature type="compositionally biased region" description="Polar residues" evidence="2">
    <location>
        <begin position="295"/>
        <end position="305"/>
    </location>
</feature>
<feature type="compositionally biased region" description="Polar residues" evidence="2">
    <location>
        <begin position="183"/>
        <end position="203"/>
    </location>
</feature>
<dbReference type="PROSITE" id="PS00028">
    <property type="entry name" value="ZINC_FINGER_C2H2_1"/>
    <property type="match status" value="1"/>
</dbReference>
<feature type="compositionally biased region" description="Acidic residues" evidence="2">
    <location>
        <begin position="437"/>
        <end position="446"/>
    </location>
</feature>
<dbReference type="OMA" id="MGTHESK"/>
<feature type="region of interest" description="Disordered" evidence="2">
    <location>
        <begin position="70"/>
        <end position="90"/>
    </location>
</feature>
<proteinExistence type="predicted"/>
<accession>A0A0D2PRR6</accession>
<dbReference type="Proteomes" id="UP000054270">
    <property type="component" value="Unassembled WGS sequence"/>
</dbReference>
<keyword evidence="5" id="KW-1185">Reference proteome</keyword>
<feature type="domain" description="C2H2-type" evidence="3">
    <location>
        <begin position="102"/>
        <end position="129"/>
    </location>
</feature>
<name>A0A0D2PRR6_HYPSF</name>
<dbReference type="OrthoDB" id="2152896at2759"/>
<evidence type="ECO:0000259" key="3">
    <source>
        <dbReference type="PROSITE" id="PS50157"/>
    </source>
</evidence>
<dbReference type="EMBL" id="KN817549">
    <property type="protein sequence ID" value="KJA22525.1"/>
    <property type="molecule type" value="Genomic_DNA"/>
</dbReference>
<reference evidence="5" key="1">
    <citation type="submission" date="2014-04" db="EMBL/GenBank/DDBJ databases">
        <title>Evolutionary Origins and Diversification of the Mycorrhizal Mutualists.</title>
        <authorList>
            <consortium name="DOE Joint Genome Institute"/>
            <consortium name="Mycorrhizal Genomics Consortium"/>
            <person name="Kohler A."/>
            <person name="Kuo A."/>
            <person name="Nagy L.G."/>
            <person name="Floudas D."/>
            <person name="Copeland A."/>
            <person name="Barry K.W."/>
            <person name="Cichocki N."/>
            <person name="Veneault-Fourrey C."/>
            <person name="LaButti K."/>
            <person name="Lindquist E.A."/>
            <person name="Lipzen A."/>
            <person name="Lundell T."/>
            <person name="Morin E."/>
            <person name="Murat C."/>
            <person name="Riley R."/>
            <person name="Ohm R."/>
            <person name="Sun H."/>
            <person name="Tunlid A."/>
            <person name="Henrissat B."/>
            <person name="Grigoriev I.V."/>
            <person name="Hibbett D.S."/>
            <person name="Martin F."/>
        </authorList>
    </citation>
    <scope>NUCLEOTIDE SEQUENCE [LARGE SCALE GENOMIC DNA]</scope>
    <source>
        <strain evidence="5">FD-334 SS-4</strain>
    </source>
</reference>
<keyword evidence="1" id="KW-0479">Metal-binding</keyword>
<sequence length="446" mass="46905">MQILGHGHSQSLGHGSLPSYSYTQGYPYHGVPIVSGSLNNSGAVPIPISSTGSASSDGYKLEGLSGSVADGSEAGGNGEKSSKPISISASANGKAKKRGVDYKCESCAKIYRHPNCLNKHRWEHTRQWREASKFVLSKHQQVQLLEAATILSFMGTTSTSLPDDRSEWPSFLSGGSLPKTEADGSSTANAVTAPSEYSSTPVSSGLGHSHYAPQQRTTTYALQPHLVSSSVPNVPVGPRMHDYALPAAGTPVKVTQVRPGLLGVPTNSSVGAANGSAMVHGSPTAMPTGEGGWSLPSSALRSDSYASRGRSGSRSRSRSGSGSRSDESLDIAVDIEGMDEEPDVRVASVNSAVRGAYAGYPAYGSVGLSNSPGYGYAAHVAGYGYGHGYPGRRSVGMKREEDEMSVGFSVREEDEEDEEEDDVAQAMGTHESKWDGMEMELDMDMD</sequence>
<evidence type="ECO:0000256" key="1">
    <source>
        <dbReference type="PROSITE-ProRule" id="PRU00042"/>
    </source>
</evidence>
<gene>
    <name evidence="4" type="ORF">HYPSUDRAFT_651698</name>
</gene>
<feature type="region of interest" description="Disordered" evidence="2">
    <location>
        <begin position="269"/>
        <end position="330"/>
    </location>
</feature>
<keyword evidence="1" id="KW-0862">Zinc</keyword>
<evidence type="ECO:0000313" key="5">
    <source>
        <dbReference type="Proteomes" id="UP000054270"/>
    </source>
</evidence>
<feature type="region of interest" description="Disordered" evidence="2">
    <location>
        <begin position="159"/>
        <end position="211"/>
    </location>
</feature>
<feature type="compositionally biased region" description="Acidic residues" evidence="2">
    <location>
        <begin position="412"/>
        <end position="423"/>
    </location>
</feature>
<dbReference type="InterPro" id="IPR013087">
    <property type="entry name" value="Znf_C2H2_type"/>
</dbReference>
<keyword evidence="1" id="KW-0863">Zinc-finger</keyword>
<feature type="region of interest" description="Disordered" evidence="2">
    <location>
        <begin position="404"/>
        <end position="446"/>
    </location>
</feature>
<evidence type="ECO:0000256" key="2">
    <source>
        <dbReference type="SAM" id="MobiDB-lite"/>
    </source>
</evidence>
<protein>
    <recommendedName>
        <fullName evidence="3">C2H2-type domain-containing protein</fullName>
    </recommendedName>
</protein>
<dbReference type="AlphaFoldDB" id="A0A0D2PRR6"/>
<dbReference type="STRING" id="945553.A0A0D2PRR6"/>
<dbReference type="GO" id="GO:0008270">
    <property type="term" value="F:zinc ion binding"/>
    <property type="evidence" value="ECO:0007669"/>
    <property type="project" value="UniProtKB-KW"/>
</dbReference>
<evidence type="ECO:0000313" key="4">
    <source>
        <dbReference type="EMBL" id="KJA22525.1"/>
    </source>
</evidence>